<feature type="domain" description="PBP" evidence="2">
    <location>
        <begin position="41"/>
        <end position="300"/>
    </location>
</feature>
<gene>
    <name evidence="3" type="ORF">GK091_01990</name>
</gene>
<evidence type="ECO:0000313" key="3">
    <source>
        <dbReference type="EMBL" id="NEU65636.1"/>
    </source>
</evidence>
<evidence type="ECO:0000313" key="4">
    <source>
        <dbReference type="Proteomes" id="UP000477386"/>
    </source>
</evidence>
<proteinExistence type="predicted"/>
<dbReference type="SUPFAM" id="SSF53850">
    <property type="entry name" value="Periplasmic binding protein-like II"/>
    <property type="match status" value="1"/>
</dbReference>
<dbReference type="PANTHER" id="PTHR30570:SF1">
    <property type="entry name" value="PHOSPHATE-BINDING PROTEIN PSTS"/>
    <property type="match status" value="1"/>
</dbReference>
<name>A0A6M0IBM3_9BACT</name>
<sequence>MEVSGHIGPIRLFEKMIRSGICGIVLLIGLLGCDGGKPALDSPSRGSIVIAADESFRPLVTQLTSAYSGIYPDAHFRVIYAPEQEAINLMLKDSARIAFTTRKLSPSEKAVLDKRKIVGSVTKLATDGVALLINKANTDSLVTMSELKGIFTGKLTQWSQLKGGNQSSPITLVFDNNNSSNIDFILHTFGITDVKGLRIFTAKSNREVIDFVRTNPSTLGFIGVNWISDGDEPLTTELSKDLRVVGVSAKENPASRADYFQPFQEDLGMQRYPLRRPVYVLSREAHPGLGGGLVNYVMRDAGSLIIYKLGLWPSVKYNREINLRKQ</sequence>
<keyword evidence="1" id="KW-0732">Signal</keyword>
<evidence type="ECO:0000259" key="2">
    <source>
        <dbReference type="Pfam" id="PF12849"/>
    </source>
</evidence>
<dbReference type="EMBL" id="JAAGNZ010000001">
    <property type="protein sequence ID" value="NEU65636.1"/>
    <property type="molecule type" value="Genomic_DNA"/>
</dbReference>
<evidence type="ECO:0000256" key="1">
    <source>
        <dbReference type="ARBA" id="ARBA00022729"/>
    </source>
</evidence>
<dbReference type="InterPro" id="IPR050811">
    <property type="entry name" value="Phosphate_ABC_transporter"/>
</dbReference>
<keyword evidence="4" id="KW-1185">Reference proteome</keyword>
<dbReference type="PANTHER" id="PTHR30570">
    <property type="entry name" value="PERIPLASMIC PHOSPHATE BINDING COMPONENT OF PHOSPHATE ABC TRANSPORTER"/>
    <property type="match status" value="1"/>
</dbReference>
<dbReference type="InterPro" id="IPR024370">
    <property type="entry name" value="PBP_domain"/>
</dbReference>
<dbReference type="Gene3D" id="3.40.190.10">
    <property type="entry name" value="Periplasmic binding protein-like II"/>
    <property type="match status" value="2"/>
</dbReference>
<organism evidence="3 4">
    <name type="scientific">Spirosoma agri</name>
    <dbReference type="NCBI Taxonomy" id="1987381"/>
    <lineage>
        <taxon>Bacteria</taxon>
        <taxon>Pseudomonadati</taxon>
        <taxon>Bacteroidota</taxon>
        <taxon>Cytophagia</taxon>
        <taxon>Cytophagales</taxon>
        <taxon>Cytophagaceae</taxon>
        <taxon>Spirosoma</taxon>
    </lineage>
</organism>
<comment type="caution">
    <text evidence="3">The sequence shown here is derived from an EMBL/GenBank/DDBJ whole genome shotgun (WGS) entry which is preliminary data.</text>
</comment>
<accession>A0A6M0IBM3</accession>
<reference evidence="3 4" key="1">
    <citation type="submission" date="2020-02" db="EMBL/GenBank/DDBJ databases">
        <title>Draft genome sequence of two Spirosoma agri KCTC 52727 and Spirosoma terrae KCTC 52035.</title>
        <authorList>
            <person name="Rojas J."/>
            <person name="Ambika Manirajan B."/>
            <person name="Ratering S."/>
            <person name="Suarez C."/>
            <person name="Schnell S."/>
        </authorList>
    </citation>
    <scope>NUCLEOTIDE SEQUENCE [LARGE SCALE GENOMIC DNA]</scope>
    <source>
        <strain evidence="3 4">KCTC 52727</strain>
    </source>
</reference>
<protein>
    <submittedName>
        <fullName evidence="3">Phosphate ABC transporter substrate-binding protein</fullName>
    </submittedName>
</protein>
<dbReference type="Pfam" id="PF12849">
    <property type="entry name" value="PBP_like_2"/>
    <property type="match status" value="1"/>
</dbReference>
<dbReference type="AlphaFoldDB" id="A0A6M0IBM3"/>
<dbReference type="Proteomes" id="UP000477386">
    <property type="component" value="Unassembled WGS sequence"/>
</dbReference>